<dbReference type="Pfam" id="PF19314">
    <property type="entry name" value="DUF5917"/>
    <property type="match status" value="1"/>
</dbReference>
<dbReference type="PANTHER" id="PTHR21705">
    <property type="entry name" value="RAI16 PROTEIN-RELATED"/>
    <property type="match status" value="1"/>
</dbReference>
<evidence type="ECO:0000313" key="3">
    <source>
        <dbReference type="EMBL" id="KAA3676982.1"/>
    </source>
</evidence>
<sequence>MDIIEDDEDNVMVINDFKIKWYTLLSRVDASPTVDEMVLSSLNSIANLLISHRPAHNDCDFLFNLSLKMGIFESIFRWNFVFSGADLEAFKAKELQFYDILITGEGKFYLRHPEFALPLLATLHHCAIRSCLAVERVLVRTLNSVCVALCSQYPEIGHRETTPVTSDPNLDVSLQEPMTAGELMLFRRWCLGLIDPVQPSTLRTSEGDLDSSSDHVVNWKHNPNEFQVNEFVDWTWNVEPKPNISVGHSSFESSIQDKLPSIDSLFDLLVPFVFREGDLAWQARDALLLVSTYSLKDDEFSYGVAEHSSVCPVLATGLATLYAELPRRLVTTNLPEEWPTLMQALDEQESRSPKFSEFLNALDFCQSVLEVAHPLIQTSLLHYVHSGFFVSVLGFSLTQTNVTDVITATVYLKQLISHIAKSALLPALLRFLLTQMPVDKSGMRLVTSTPDQTQSADPDCEGISVLSADLTEASTHPQFSAVHSAAPTYMDLLISRLHYCNTLLGVATLSLFNTLISLNCEDVMLYLVLRYLVPFRDALLSTGWVWPEANTLAKSAGCFLDLIAIREEPVDVWNSSDDWTSVARPSRDTIAELNLDEDLDGDGFEGEWCGMSPDDCHSSHLGLVNGSTHTTNNSSHSMKWNGEPPSTTEALMAVHSESRLENSHVELQPVVNGTAELPTNLSSVQSRCHVARRLDQRQTFLTPDDWLNYTSWARDTIVNRASGCAEWRLTFDETQPLASHLSGFEQNLEQFLLGKGDASTQHDSALVTQDRSDCRRKHSLALLQSRFKYFTSKPPGIEEWSQKAGQRTAQALRLAMDNLDLDAEFDLDGLNHDCSLRGKKVKDGTKFEVQQNDTQSKHAMCNGDVARRHSSVDERTSSDSDCSAVPNKSCYDTTAFKVIPLKPSVSDYRIVPRSPLCNLSNSCKVKSWYRLYYLDNDSCELSGDMTDSDTHCAISGSLSNNNEIYGPGKPVSNCKVNGDVQALLRASESDDLNKFIECLDKVDCPVPEGRSIEHEGLSDLNTYFNQALAGPHALNQENNLISLSGIQGIELPPNDTEVTHMDLIGHHCLNGPEVTLQCDSAEQVKSTKEPRTENHTNTETKSCANTTECHYSTASTADHSSHSNTYALSQDLKSSSTQFLGTLARRHSLGSTLLSVNTGIDSSQSGMPNPERSNKISLPTLGPFLTTILARLESLPHNCFYANLYLTNLLSSLAAFPIPLLKAILLLVPQANPLYDQEECSGDGALRGICSQLPYVVLTSIRKQLDLFAVQYTSTGSQTGHGLSFMDLIADAKRYFRSTIELDRPVDKPIEGSLNGFRGHTADKGKQLTIRTSFLKIYTDCTLTVLSVACSVYWLQFRPNIDQI</sequence>
<proteinExistence type="inferred from homology"/>
<evidence type="ECO:0000313" key="4">
    <source>
        <dbReference type="Proteomes" id="UP000324629"/>
    </source>
</evidence>
<organism evidence="3 4">
    <name type="scientific">Paragonimus westermani</name>
    <dbReference type="NCBI Taxonomy" id="34504"/>
    <lineage>
        <taxon>Eukaryota</taxon>
        <taxon>Metazoa</taxon>
        <taxon>Spiralia</taxon>
        <taxon>Lophotrochozoa</taxon>
        <taxon>Platyhelminthes</taxon>
        <taxon>Trematoda</taxon>
        <taxon>Digenea</taxon>
        <taxon>Plagiorchiida</taxon>
        <taxon>Troglotremata</taxon>
        <taxon>Troglotrematidae</taxon>
        <taxon>Paragonimus</taxon>
    </lineage>
</organism>
<evidence type="ECO:0000256" key="1">
    <source>
        <dbReference type="ARBA" id="ARBA00024336"/>
    </source>
</evidence>
<name>A0A5J4NN57_9TREM</name>
<dbReference type="PANTHER" id="PTHR21705:SF11">
    <property type="entry name" value="FHIP FAMILY PROTEIN CG3558"/>
    <property type="match status" value="1"/>
</dbReference>
<protein>
    <recommendedName>
        <fullName evidence="2">FHF complex subunit HOOK-interacting protein C-terminal domain-containing protein</fullName>
    </recommendedName>
</protein>
<dbReference type="EMBL" id="QNGE01001716">
    <property type="protein sequence ID" value="KAA3676982.1"/>
    <property type="molecule type" value="Genomic_DNA"/>
</dbReference>
<reference evidence="3 4" key="1">
    <citation type="journal article" date="2019" name="Gigascience">
        <title>Whole-genome sequence of the oriental lung fluke Paragonimus westermani.</title>
        <authorList>
            <person name="Oey H."/>
            <person name="Zakrzewski M."/>
            <person name="Narain K."/>
            <person name="Devi K.R."/>
            <person name="Agatsuma T."/>
            <person name="Nawaratna S."/>
            <person name="Gobert G.N."/>
            <person name="Jones M.K."/>
            <person name="Ragan M.A."/>
            <person name="McManus D.P."/>
            <person name="Krause L."/>
        </authorList>
    </citation>
    <scope>NUCLEOTIDE SEQUENCE [LARGE SCALE GENOMIC DNA]</scope>
    <source>
        <strain evidence="3 4">IND2009</strain>
    </source>
</reference>
<feature type="domain" description="FHF complex subunit HOOK-interacting protein C-terminal" evidence="2">
    <location>
        <begin position="1182"/>
        <end position="1266"/>
    </location>
</feature>
<dbReference type="InterPro" id="IPR045669">
    <property type="entry name" value="FHIP_C"/>
</dbReference>
<gene>
    <name evidence="3" type="ORF">DEA37_0004162</name>
</gene>
<dbReference type="Proteomes" id="UP000324629">
    <property type="component" value="Unassembled WGS sequence"/>
</dbReference>
<keyword evidence="4" id="KW-1185">Reference proteome</keyword>
<comment type="similarity">
    <text evidence="1">Belongs to the FHIP family.</text>
</comment>
<dbReference type="Pfam" id="PF10257">
    <property type="entry name" value="RAI16-like"/>
    <property type="match status" value="1"/>
</dbReference>
<comment type="caution">
    <text evidence="3">The sequence shown here is derived from an EMBL/GenBank/DDBJ whole genome shotgun (WGS) entry which is preliminary data.</text>
</comment>
<dbReference type="InterPro" id="IPR019384">
    <property type="entry name" value="FHIP"/>
</dbReference>
<accession>A0A5J4NN57</accession>
<evidence type="ECO:0000259" key="2">
    <source>
        <dbReference type="Pfam" id="PF19314"/>
    </source>
</evidence>